<reference evidence="2 3" key="1">
    <citation type="journal article" date="2020" name="Sci. Rep.">
        <title>A novel cyanobacterial geosmin producer, revising GeoA distribution and dispersion patterns in Bacteria.</title>
        <authorList>
            <person name="Churro C."/>
            <person name="Semedo-Aguiar A.P."/>
            <person name="Silva A.D."/>
            <person name="Pereira-Leal J.B."/>
            <person name="Leite R.B."/>
        </authorList>
    </citation>
    <scope>NUCLEOTIDE SEQUENCE [LARGE SCALE GENOMIC DNA]</scope>
    <source>
        <strain evidence="2 3">IPMA8</strain>
    </source>
</reference>
<gene>
    <name evidence="2" type="ORF">E5S67_01017</name>
</gene>
<name>A0ABX2CSB6_9CYAN</name>
<sequence>MTALLMTDDIMPARITSLQLVGSEDSSFSSKIEEGSPHYTADRGYVSGHDITNG</sequence>
<evidence type="ECO:0000256" key="1">
    <source>
        <dbReference type="SAM" id="MobiDB-lite"/>
    </source>
</evidence>
<organism evidence="2 3">
    <name type="scientific">Microcoleus asticus IPMA8</name>
    <dbReference type="NCBI Taxonomy" id="2563858"/>
    <lineage>
        <taxon>Bacteria</taxon>
        <taxon>Bacillati</taxon>
        <taxon>Cyanobacteriota</taxon>
        <taxon>Cyanophyceae</taxon>
        <taxon>Oscillatoriophycideae</taxon>
        <taxon>Oscillatoriales</taxon>
        <taxon>Microcoleaceae</taxon>
        <taxon>Microcoleus</taxon>
        <taxon>Microcoleus asticus</taxon>
    </lineage>
</organism>
<accession>A0ABX2CSB6</accession>
<evidence type="ECO:0000313" key="2">
    <source>
        <dbReference type="EMBL" id="NQE33299.1"/>
    </source>
</evidence>
<evidence type="ECO:0000313" key="3">
    <source>
        <dbReference type="Proteomes" id="UP000702425"/>
    </source>
</evidence>
<dbReference type="EMBL" id="SRRZ01000013">
    <property type="protein sequence ID" value="NQE33299.1"/>
    <property type="molecule type" value="Genomic_DNA"/>
</dbReference>
<dbReference type="Proteomes" id="UP000702425">
    <property type="component" value="Unassembled WGS sequence"/>
</dbReference>
<proteinExistence type="predicted"/>
<comment type="caution">
    <text evidence="2">The sequence shown here is derived from an EMBL/GenBank/DDBJ whole genome shotgun (WGS) entry which is preliminary data.</text>
</comment>
<dbReference type="RefSeq" id="WP_172185983.1">
    <property type="nucleotide sequence ID" value="NZ_CAWPPK010000035.1"/>
</dbReference>
<protein>
    <submittedName>
        <fullName evidence="2">Uncharacterized protein</fullName>
    </submittedName>
</protein>
<feature type="region of interest" description="Disordered" evidence="1">
    <location>
        <begin position="28"/>
        <end position="54"/>
    </location>
</feature>
<keyword evidence="3" id="KW-1185">Reference proteome</keyword>